<keyword evidence="2" id="KW-0677">Repeat</keyword>
<dbReference type="PANTHER" id="PTHR19857">
    <property type="entry name" value="MITOCHONDRIAL DIVISION PROTEIN 1-RELATED"/>
    <property type="match status" value="1"/>
</dbReference>
<dbReference type="InterPro" id="IPR036322">
    <property type="entry name" value="WD40_repeat_dom_sf"/>
</dbReference>
<dbReference type="EMBL" id="OX365763">
    <property type="protein sequence ID" value="CAI4039264.1"/>
    <property type="molecule type" value="Genomic_DNA"/>
</dbReference>
<evidence type="ECO:0000256" key="5">
    <source>
        <dbReference type="PROSITE-ProRule" id="PRU00221"/>
    </source>
</evidence>
<dbReference type="InterPro" id="IPR001680">
    <property type="entry name" value="WD40_rpt"/>
</dbReference>
<evidence type="ECO:0008006" key="8">
    <source>
        <dbReference type="Google" id="ProtNLM"/>
    </source>
</evidence>
<comment type="similarity">
    <text evidence="4">Belongs to the WD repeat PAAF1/RPN14 family.</text>
</comment>
<dbReference type="PANTHER" id="PTHR19857:SF19">
    <property type="entry name" value="26S PROTEASOME REGULATORY SUBUNIT RPN14"/>
    <property type="match status" value="1"/>
</dbReference>
<feature type="repeat" description="WD" evidence="5">
    <location>
        <begin position="132"/>
        <end position="173"/>
    </location>
</feature>
<dbReference type="AlphaFoldDB" id="A0AA35IYI1"/>
<evidence type="ECO:0000256" key="3">
    <source>
        <dbReference type="ARBA" id="ARBA00022942"/>
    </source>
</evidence>
<dbReference type="PROSITE" id="PS50082">
    <property type="entry name" value="WD_REPEATS_2"/>
    <property type="match status" value="2"/>
</dbReference>
<dbReference type="GO" id="GO:0000502">
    <property type="term" value="C:proteasome complex"/>
    <property type="evidence" value="ECO:0007669"/>
    <property type="project" value="UniProtKB-KW"/>
</dbReference>
<proteinExistence type="inferred from homology"/>
<evidence type="ECO:0000313" key="6">
    <source>
        <dbReference type="EMBL" id="CAI4039264.1"/>
    </source>
</evidence>
<keyword evidence="7" id="KW-1185">Reference proteome</keyword>
<organism evidence="6 7">
    <name type="scientific">Saccharomyces mikatae IFO 1815</name>
    <dbReference type="NCBI Taxonomy" id="226126"/>
    <lineage>
        <taxon>Eukaryota</taxon>
        <taxon>Fungi</taxon>
        <taxon>Dikarya</taxon>
        <taxon>Ascomycota</taxon>
        <taxon>Saccharomycotina</taxon>
        <taxon>Saccharomycetes</taxon>
        <taxon>Saccharomycetales</taxon>
        <taxon>Saccharomycetaceae</taxon>
        <taxon>Saccharomyces</taxon>
    </lineage>
</organism>
<dbReference type="InterPro" id="IPR051179">
    <property type="entry name" value="WD_repeat_multifunction"/>
</dbReference>
<name>A0AA35IYI1_SACMI</name>
<dbReference type="Gene3D" id="2.130.10.10">
    <property type="entry name" value="YVTN repeat-like/Quinoprotein amine dehydrogenase"/>
    <property type="match status" value="2"/>
</dbReference>
<sequence>MSKLITVAHIQYDFEAVLENDNENDDQFYINVDKNMNEIEEHKIIVLANKRGIDAGKGNAFKKIDTHLYKARLDEQDFLFNTIKRDCSKMLKSANYTAVDTIRTQMRRFILGTTEGDIKVLDSNFNLEREISQAHVGEITKLNFFPSGEALISGSQDMRLKIWAVRDGSNPRTLTGHKATITDIAIIDRGRNVLSASLDGTIRLWECGTAATIHTFNRKENPYDGVNSIALFAGAEKQSLGVPTLKKNDLEFGTFGKYVIAGHVSGVITIHDVFSKEQTMQLPSKFISPCNSLAIDVNNVNYVYAGYENGMLAQWDLRSPERPVDEFLISEGIPINNIHFAAGALFVSSGHDTSIKLDIISDPKSERPVIGFETPTFLVSNDDEVRQFCFLLDNESKGEMVEVGKYNFCALYNLNDP</sequence>
<feature type="repeat" description="WD" evidence="5">
    <location>
        <begin position="174"/>
        <end position="215"/>
    </location>
</feature>
<keyword evidence="1 5" id="KW-0853">WD repeat</keyword>
<accession>A0AA35IYI1</accession>
<dbReference type="Pfam" id="PF00400">
    <property type="entry name" value="WD40"/>
    <property type="match status" value="2"/>
</dbReference>
<gene>
    <name evidence="6" type="primary">SMKI07G2450</name>
    <name evidence="6" type="ORF">SMKI_07G2450</name>
</gene>
<evidence type="ECO:0000313" key="7">
    <source>
        <dbReference type="Proteomes" id="UP001161438"/>
    </source>
</evidence>
<protein>
    <recommendedName>
        <fullName evidence="8">26S proteasome regulatory subunit RPN14</fullName>
    </recommendedName>
</protein>
<evidence type="ECO:0000256" key="4">
    <source>
        <dbReference type="ARBA" id="ARBA00038321"/>
    </source>
</evidence>
<dbReference type="InterPro" id="IPR015943">
    <property type="entry name" value="WD40/YVTN_repeat-like_dom_sf"/>
</dbReference>
<dbReference type="GeneID" id="80918475"/>
<evidence type="ECO:0000256" key="1">
    <source>
        <dbReference type="ARBA" id="ARBA00022574"/>
    </source>
</evidence>
<keyword evidence="3" id="KW-0647">Proteasome</keyword>
<evidence type="ECO:0000256" key="2">
    <source>
        <dbReference type="ARBA" id="ARBA00022737"/>
    </source>
</evidence>
<dbReference type="RefSeq" id="XP_056082379.1">
    <property type="nucleotide sequence ID" value="XM_056222716.1"/>
</dbReference>
<dbReference type="PROSITE" id="PS50294">
    <property type="entry name" value="WD_REPEATS_REGION"/>
    <property type="match status" value="2"/>
</dbReference>
<dbReference type="SMART" id="SM00320">
    <property type="entry name" value="WD40"/>
    <property type="match status" value="4"/>
</dbReference>
<dbReference type="SUPFAM" id="SSF50978">
    <property type="entry name" value="WD40 repeat-like"/>
    <property type="match status" value="1"/>
</dbReference>
<reference evidence="6" key="1">
    <citation type="submission" date="2022-10" db="EMBL/GenBank/DDBJ databases">
        <authorList>
            <person name="Byrne P K."/>
        </authorList>
    </citation>
    <scope>NUCLEOTIDE SEQUENCE</scope>
    <source>
        <strain evidence="6">IFO1815</strain>
    </source>
</reference>
<dbReference type="Proteomes" id="UP001161438">
    <property type="component" value="Chromosome 7"/>
</dbReference>